<reference evidence="1" key="1">
    <citation type="submission" date="2022-12" db="EMBL/GenBank/DDBJ databases">
        <title>Comparative genomics of Legionella pneumophila isolates from the West Bank and Germany support molecular epidemiology of Legionnaires disease.</title>
        <authorList>
            <person name="Zayed A.R."/>
            <person name="Bitar D.M."/>
            <person name="Steinert M."/>
            <person name="Lueck C."/>
            <person name="Brettar I."/>
            <person name="Hoefle M.G."/>
            <person name="Bunk B."/>
        </authorList>
    </citation>
    <scope>NUCLEOTIDE SEQUENCE</scope>
    <source>
        <strain evidence="1">H23</strain>
    </source>
</reference>
<protein>
    <submittedName>
        <fullName evidence="1">Uncharacterized protein</fullName>
    </submittedName>
</protein>
<dbReference type="RefSeq" id="WP_061466971.1">
    <property type="nucleotide sequence ID" value="NZ_CP114576.1"/>
</dbReference>
<sequence>MKSIFDNIIYIFEYVDKPVIFVSKTGNELFLISLYEDNIKLEKWLRAPLDEDEFYLLQNSLLDFYSIFNKHKDDLKLVAIDTNNNFIESVPDPTFIKSIEKYIPKQGVLAENLITIDNNYIYKELHR</sequence>
<organism evidence="1 2">
    <name type="scientific">Legionella pneumophila</name>
    <dbReference type="NCBI Taxonomy" id="446"/>
    <lineage>
        <taxon>Bacteria</taxon>
        <taxon>Pseudomonadati</taxon>
        <taxon>Pseudomonadota</taxon>
        <taxon>Gammaproteobacteria</taxon>
        <taxon>Legionellales</taxon>
        <taxon>Legionellaceae</taxon>
        <taxon>Legionella</taxon>
    </lineage>
</organism>
<dbReference type="AlphaFoldDB" id="A0AAP3HCW0"/>
<gene>
    <name evidence="1" type="ORF">O6C86_04515</name>
</gene>
<evidence type="ECO:0000313" key="1">
    <source>
        <dbReference type="EMBL" id="MCZ4718480.1"/>
    </source>
</evidence>
<dbReference type="EMBL" id="JAPXIC010000024">
    <property type="protein sequence ID" value="MCZ4718480.1"/>
    <property type="molecule type" value="Genomic_DNA"/>
</dbReference>
<dbReference type="Proteomes" id="UP001071279">
    <property type="component" value="Unassembled WGS sequence"/>
</dbReference>
<proteinExistence type="predicted"/>
<comment type="caution">
    <text evidence="1">The sequence shown here is derived from an EMBL/GenBank/DDBJ whole genome shotgun (WGS) entry which is preliminary data.</text>
</comment>
<accession>A0AAP3HCW0</accession>
<evidence type="ECO:0000313" key="2">
    <source>
        <dbReference type="Proteomes" id="UP001071279"/>
    </source>
</evidence>
<name>A0AAP3HCW0_LEGPN</name>